<organism evidence="2">
    <name type="scientific">marine sediment metagenome</name>
    <dbReference type="NCBI Taxonomy" id="412755"/>
    <lineage>
        <taxon>unclassified sequences</taxon>
        <taxon>metagenomes</taxon>
        <taxon>ecological metagenomes</taxon>
    </lineage>
</organism>
<evidence type="ECO:0000313" key="2">
    <source>
        <dbReference type="EMBL" id="KKN98956.1"/>
    </source>
</evidence>
<name>A0A0F9XIE2_9ZZZZ</name>
<evidence type="ECO:0000256" key="1">
    <source>
        <dbReference type="SAM" id="MobiDB-lite"/>
    </source>
</evidence>
<dbReference type="EMBL" id="LAZR01000049">
    <property type="protein sequence ID" value="KKN98956.1"/>
    <property type="molecule type" value="Genomic_DNA"/>
</dbReference>
<accession>A0A0F9XIE2</accession>
<feature type="region of interest" description="Disordered" evidence="1">
    <location>
        <begin position="63"/>
        <end position="130"/>
    </location>
</feature>
<sequence length="173" mass="19125">MSPIDYIKQGITKGSWEDVCQGYSLLTGISLPVPQIEEFIGTFSAEEALANIGAIVSNTSIRKTTNPEKKKSGRPKGSGKKKKKTKEVEDDSILTDDNTHFITNSPDPEEIEKNKQKAMKTRNNKTRVKRPPATIYKATCSECTEFFNSDRPNGEIGQKCPKCLKGTKGRLNG</sequence>
<dbReference type="AlphaFoldDB" id="A0A0F9XIE2"/>
<comment type="caution">
    <text evidence="2">The sequence shown here is derived from an EMBL/GenBank/DDBJ whole genome shotgun (WGS) entry which is preliminary data.</text>
</comment>
<feature type="compositionally biased region" description="Basic residues" evidence="1">
    <location>
        <begin position="71"/>
        <end position="85"/>
    </location>
</feature>
<gene>
    <name evidence="2" type="ORF">LCGC14_0142010</name>
</gene>
<proteinExistence type="predicted"/>
<protein>
    <submittedName>
        <fullName evidence="2">Uncharacterized protein</fullName>
    </submittedName>
</protein>
<feature type="compositionally biased region" description="Basic residues" evidence="1">
    <location>
        <begin position="116"/>
        <end position="130"/>
    </location>
</feature>
<reference evidence="2" key="1">
    <citation type="journal article" date="2015" name="Nature">
        <title>Complex archaea that bridge the gap between prokaryotes and eukaryotes.</title>
        <authorList>
            <person name="Spang A."/>
            <person name="Saw J.H."/>
            <person name="Jorgensen S.L."/>
            <person name="Zaremba-Niedzwiedzka K."/>
            <person name="Martijn J."/>
            <person name="Lind A.E."/>
            <person name="van Eijk R."/>
            <person name="Schleper C."/>
            <person name="Guy L."/>
            <person name="Ettema T.J."/>
        </authorList>
    </citation>
    <scope>NUCLEOTIDE SEQUENCE</scope>
</reference>